<dbReference type="Gene3D" id="2.60.120.280">
    <property type="entry name" value="Regulatory protein AraC"/>
    <property type="match status" value="1"/>
</dbReference>
<sequence>MPKQTSFKYLVCSGPDRLWGITVDTVGEYSVEPGYTVYPPPSAGHPDDYYFNVDRGRILDNYQLIYITQGRGWYRDTPGGEALEIRAGTMLIIPPYTWHSYCPDHRTGWHEYWIGFRGEHVDDRYNNGFFSRGRIIHPIGLREHIIDQYREALDIALREKTGSQQVLASIANIILSYVIYYDLNDTGRDIVAEKMDRARSIMRENMLAGITPEEVAGRINMSYSWFRKTFKEYTNVSPAHYIMQLRLRKAKLMLLNSSLSVKEIAYELRYEDSAYFSAIFKKYVGCSPSEYRAGCISGAAQGGTPATPCKTTREVPR</sequence>
<protein>
    <submittedName>
        <fullName evidence="5">Transcriptional regulator</fullName>
    </submittedName>
</protein>
<dbReference type="AlphaFoldDB" id="A0A4Y1X1F7"/>
<keyword evidence="6" id="KW-1185">Reference proteome</keyword>
<dbReference type="InterPro" id="IPR003313">
    <property type="entry name" value="AraC-bd"/>
</dbReference>
<dbReference type="Pfam" id="PF02311">
    <property type="entry name" value="AraC_binding"/>
    <property type="match status" value="1"/>
</dbReference>
<dbReference type="SUPFAM" id="SSF46689">
    <property type="entry name" value="Homeodomain-like"/>
    <property type="match status" value="2"/>
</dbReference>
<dbReference type="InterPro" id="IPR018062">
    <property type="entry name" value="HTH_AraC-typ_CS"/>
</dbReference>
<dbReference type="SMART" id="SM00342">
    <property type="entry name" value="HTH_ARAC"/>
    <property type="match status" value="1"/>
</dbReference>
<dbReference type="KEGG" id="ada:A5CPEGH6_09840"/>
<keyword evidence="2" id="KW-0238">DNA-binding</keyword>
<evidence type="ECO:0000313" key="6">
    <source>
        <dbReference type="Proteomes" id="UP000319374"/>
    </source>
</evidence>
<dbReference type="InterPro" id="IPR009057">
    <property type="entry name" value="Homeodomain-like_sf"/>
</dbReference>
<evidence type="ECO:0000313" key="5">
    <source>
        <dbReference type="EMBL" id="BBL06346.1"/>
    </source>
</evidence>
<dbReference type="GO" id="GO:0043565">
    <property type="term" value="F:sequence-specific DNA binding"/>
    <property type="evidence" value="ECO:0007669"/>
    <property type="project" value="InterPro"/>
</dbReference>
<dbReference type="GeneID" id="98672964"/>
<dbReference type="Gene3D" id="1.10.10.60">
    <property type="entry name" value="Homeodomain-like"/>
    <property type="match status" value="2"/>
</dbReference>
<dbReference type="SUPFAM" id="SSF51215">
    <property type="entry name" value="Regulatory protein AraC"/>
    <property type="match status" value="1"/>
</dbReference>
<dbReference type="Proteomes" id="UP000319374">
    <property type="component" value="Chromosome"/>
</dbReference>
<evidence type="ECO:0000256" key="3">
    <source>
        <dbReference type="ARBA" id="ARBA00023163"/>
    </source>
</evidence>
<dbReference type="PROSITE" id="PS00041">
    <property type="entry name" value="HTH_ARAC_FAMILY_1"/>
    <property type="match status" value="1"/>
</dbReference>
<dbReference type="PANTHER" id="PTHR43280">
    <property type="entry name" value="ARAC-FAMILY TRANSCRIPTIONAL REGULATOR"/>
    <property type="match status" value="1"/>
</dbReference>
<dbReference type="InterPro" id="IPR037923">
    <property type="entry name" value="HTH-like"/>
</dbReference>
<organism evidence="5 6">
    <name type="scientific">Alistipes dispar</name>
    <dbReference type="NCBI Taxonomy" id="2585119"/>
    <lineage>
        <taxon>Bacteria</taxon>
        <taxon>Pseudomonadati</taxon>
        <taxon>Bacteroidota</taxon>
        <taxon>Bacteroidia</taxon>
        <taxon>Bacteroidales</taxon>
        <taxon>Rikenellaceae</taxon>
        <taxon>Alistipes</taxon>
    </lineage>
</organism>
<dbReference type="PROSITE" id="PS01124">
    <property type="entry name" value="HTH_ARAC_FAMILY_2"/>
    <property type="match status" value="1"/>
</dbReference>
<proteinExistence type="predicted"/>
<evidence type="ECO:0000256" key="1">
    <source>
        <dbReference type="ARBA" id="ARBA00023015"/>
    </source>
</evidence>
<gene>
    <name evidence="5" type="ORF">A5CPEGH6_09840</name>
</gene>
<evidence type="ECO:0000256" key="2">
    <source>
        <dbReference type="ARBA" id="ARBA00023125"/>
    </source>
</evidence>
<accession>A0A4Y1X1F7</accession>
<dbReference type="PRINTS" id="PR00032">
    <property type="entry name" value="HTHARAC"/>
</dbReference>
<keyword evidence="3" id="KW-0804">Transcription</keyword>
<dbReference type="EMBL" id="AP019736">
    <property type="protein sequence ID" value="BBL06346.1"/>
    <property type="molecule type" value="Genomic_DNA"/>
</dbReference>
<keyword evidence="1" id="KW-0805">Transcription regulation</keyword>
<reference evidence="6" key="1">
    <citation type="submission" date="2019-06" db="EMBL/GenBank/DDBJ databases">
        <title>Alistipes onderdonkii subsp. vulgaris subsp. nov., Alistipes dispar sp. nov. and Alistipes communis sp. nov., isolated from human faeces, and creation of Alistipes onderdonkii subsp. onderdonkii subsp. nov.</title>
        <authorList>
            <person name="Sakamoto M."/>
            <person name="Ikeyama N."/>
            <person name="Ogata Y."/>
            <person name="Suda W."/>
            <person name="Iino T."/>
            <person name="Hattori M."/>
            <person name="Ohkuma M."/>
        </authorList>
    </citation>
    <scope>NUCLEOTIDE SEQUENCE [LARGE SCALE GENOMIC DNA]</scope>
    <source>
        <strain evidence="6">5CPEGH6</strain>
    </source>
</reference>
<dbReference type="InterPro" id="IPR018060">
    <property type="entry name" value="HTH_AraC"/>
</dbReference>
<evidence type="ECO:0000259" key="4">
    <source>
        <dbReference type="PROSITE" id="PS01124"/>
    </source>
</evidence>
<dbReference type="GO" id="GO:0003700">
    <property type="term" value="F:DNA-binding transcription factor activity"/>
    <property type="evidence" value="ECO:0007669"/>
    <property type="project" value="InterPro"/>
</dbReference>
<dbReference type="Pfam" id="PF12833">
    <property type="entry name" value="HTH_18"/>
    <property type="match status" value="1"/>
</dbReference>
<dbReference type="PANTHER" id="PTHR43280:SF30">
    <property type="entry name" value="MMSAB OPERON REGULATORY PROTEIN"/>
    <property type="match status" value="1"/>
</dbReference>
<feature type="domain" description="HTH araC/xylS-type" evidence="4">
    <location>
        <begin position="196"/>
        <end position="294"/>
    </location>
</feature>
<dbReference type="RefSeq" id="WP_232522937.1">
    <property type="nucleotide sequence ID" value="NZ_AP019736.1"/>
</dbReference>
<dbReference type="InterPro" id="IPR020449">
    <property type="entry name" value="Tscrpt_reg_AraC-type_HTH"/>
</dbReference>
<name>A0A4Y1X1F7_9BACT</name>